<dbReference type="GO" id="GO:0009279">
    <property type="term" value="C:cell outer membrane"/>
    <property type="evidence" value="ECO:0007669"/>
    <property type="project" value="UniProtKB-SubCell"/>
</dbReference>
<dbReference type="CDD" id="cd07185">
    <property type="entry name" value="OmpA_C-like"/>
    <property type="match status" value="1"/>
</dbReference>
<organism evidence="11">
    <name type="scientific">Thiothrix subterranea</name>
    <dbReference type="NCBI Taxonomy" id="2735563"/>
    <lineage>
        <taxon>Bacteria</taxon>
        <taxon>Pseudomonadati</taxon>
        <taxon>Pseudomonadota</taxon>
        <taxon>Gammaproteobacteria</taxon>
        <taxon>Thiotrichales</taxon>
        <taxon>Thiotrichaceae</taxon>
        <taxon>Thiothrix</taxon>
    </lineage>
</organism>
<keyword evidence="6" id="KW-0175">Coiled coil</keyword>
<feature type="coiled-coil region" evidence="6">
    <location>
        <begin position="179"/>
        <end position="299"/>
    </location>
</feature>
<dbReference type="InterPro" id="IPR003367">
    <property type="entry name" value="Thrombospondin_3-like_rpt"/>
</dbReference>
<dbReference type="PRINTS" id="PR01021">
    <property type="entry name" value="OMPADOMAIN"/>
</dbReference>
<evidence type="ECO:0000259" key="9">
    <source>
        <dbReference type="PROSITE" id="PS51123"/>
    </source>
</evidence>
<dbReference type="Gene3D" id="3.30.1330.60">
    <property type="entry name" value="OmpA-like domain"/>
    <property type="match status" value="1"/>
</dbReference>
<reference evidence="11 12" key="1">
    <citation type="submission" date="2023-08" db="EMBL/GenBank/DDBJ databases">
        <title>New molecular markers tilS and rpoB for phylogenetic and monitoring studies of the genus Thiothrix biodiversity.</title>
        <authorList>
            <person name="Ravin N.V."/>
            <person name="Smolyakov D."/>
            <person name="Markov N.D."/>
            <person name="Beletsky A.V."/>
            <person name="Mardanov A.V."/>
            <person name="Rudenko T.S."/>
            <person name="Grabovich M.Y."/>
        </authorList>
    </citation>
    <scope>NUCLEOTIDE SEQUENCE</scope>
    <source>
        <strain evidence="11">DNT52</strain>
        <strain evidence="10 12">H33</strain>
    </source>
</reference>
<dbReference type="Pfam" id="PF00691">
    <property type="entry name" value="OmpA"/>
    <property type="match status" value="1"/>
</dbReference>
<comment type="subcellular location">
    <subcellularLocation>
        <location evidence="1">Cell outer membrane</location>
    </subcellularLocation>
</comment>
<dbReference type="Proteomes" id="UP001223336">
    <property type="component" value="Unassembled WGS sequence"/>
</dbReference>
<dbReference type="SUPFAM" id="SSF103088">
    <property type="entry name" value="OmpA-like"/>
    <property type="match status" value="1"/>
</dbReference>
<name>A0AA51MPV0_9GAMM</name>
<dbReference type="Proteomes" id="UP001229862">
    <property type="component" value="Chromosome"/>
</dbReference>
<dbReference type="PANTHER" id="PTHR30329:SF21">
    <property type="entry name" value="LIPOPROTEIN YIAD-RELATED"/>
    <property type="match status" value="1"/>
</dbReference>
<keyword evidence="3 5" id="KW-0472">Membrane</keyword>
<evidence type="ECO:0000256" key="1">
    <source>
        <dbReference type="ARBA" id="ARBA00004442"/>
    </source>
</evidence>
<dbReference type="PANTHER" id="PTHR30329">
    <property type="entry name" value="STATOR ELEMENT OF FLAGELLAR MOTOR COMPLEX"/>
    <property type="match status" value="1"/>
</dbReference>
<evidence type="ECO:0000256" key="8">
    <source>
        <dbReference type="SAM" id="SignalP"/>
    </source>
</evidence>
<feature type="signal peptide" evidence="8">
    <location>
        <begin position="1"/>
        <end position="20"/>
    </location>
</feature>
<evidence type="ECO:0000256" key="3">
    <source>
        <dbReference type="ARBA" id="ARBA00023136"/>
    </source>
</evidence>
<sequence>MHTLIARLTVLSTLSFSAYAEVPQFPDASMLPPDTSATSGSVSTTNTTTGNSAAGIYVYPQADTTSNIGNNTAVSPTATTYGYTYPPSQTNSGWGNYYNYAQPSYYNPSQYFLPSPMLTPPSTPPMMMPTIPSFSWPNMGFGYRNNTTPYSNWPGNAANTQMPVPPATTPAIAPNTQQIDALNQNLSNLRQQQTDLENKTQQTLSAHEQTIADLRKQLETASQVKGDLESQLTALRGELAESVKKAELESCKAEKDELAGKVSDMDQKVSAIAEVSQQFAQLRQNFATLETEKQQLVSALEHETKDLDADGVPDKLDKCPESALGVTVDASGCKPPKDTDKDGVTDEKDRCPVTAEGVKVDDNGCDLPPPPPPDGDKDGIIDANDQCLDTKEGVKIDDKGCDLPLPPPADGDKDSIPDDADKCLDTKEGTKIDDTGCDAIADADNDGVADDADLCADTAADAEVNQVGCSKTENINLKGVTFETGSAVLTATSFPILDEAAATLKKYPDLKIEVGGHTDSSGDKTANEKLSQSRAEAVMNYLTDKGVAVKFLSAKGYGSNTPIADNATPDGKAQNRRVELKILGQ</sequence>
<evidence type="ECO:0000256" key="7">
    <source>
        <dbReference type="SAM" id="MobiDB-lite"/>
    </source>
</evidence>
<dbReference type="AlphaFoldDB" id="A0AA51MPV0"/>
<evidence type="ECO:0000256" key="2">
    <source>
        <dbReference type="ARBA" id="ARBA00022729"/>
    </source>
</evidence>
<dbReference type="RefSeq" id="WP_308135519.1">
    <property type="nucleotide sequence ID" value="NZ_CP133217.1"/>
</dbReference>
<dbReference type="InterPro" id="IPR006665">
    <property type="entry name" value="OmpA-like"/>
</dbReference>
<feature type="chain" id="PRO_5041328391" evidence="8">
    <location>
        <begin position="21"/>
        <end position="585"/>
    </location>
</feature>
<keyword evidence="12" id="KW-1185">Reference proteome</keyword>
<dbReference type="EMBL" id="CP133217">
    <property type="protein sequence ID" value="WML88474.1"/>
    <property type="molecule type" value="Genomic_DNA"/>
</dbReference>
<dbReference type="Pfam" id="PF02412">
    <property type="entry name" value="TSP_3"/>
    <property type="match status" value="2"/>
</dbReference>
<dbReference type="InterPro" id="IPR028974">
    <property type="entry name" value="TSP_type-3_rpt"/>
</dbReference>
<dbReference type="GO" id="GO:0005509">
    <property type="term" value="F:calcium ion binding"/>
    <property type="evidence" value="ECO:0007669"/>
    <property type="project" value="InterPro"/>
</dbReference>
<keyword evidence="4" id="KW-0998">Cell outer membrane</keyword>
<dbReference type="EMBL" id="JAVFKN010000020">
    <property type="protein sequence ID" value="MDQ5769680.1"/>
    <property type="molecule type" value="Genomic_DNA"/>
</dbReference>
<dbReference type="SUPFAM" id="SSF103647">
    <property type="entry name" value="TSP type-3 repeat"/>
    <property type="match status" value="1"/>
</dbReference>
<protein>
    <submittedName>
        <fullName evidence="11">OmpA family protein</fullName>
    </submittedName>
</protein>
<feature type="region of interest" description="Disordered" evidence="7">
    <location>
        <begin position="398"/>
        <end position="418"/>
    </location>
</feature>
<dbReference type="PROSITE" id="PS51123">
    <property type="entry name" value="OMPA_2"/>
    <property type="match status" value="1"/>
</dbReference>
<dbReference type="Gene3D" id="4.10.1080.10">
    <property type="entry name" value="TSP type-3 repeat"/>
    <property type="match status" value="1"/>
</dbReference>
<dbReference type="InterPro" id="IPR036737">
    <property type="entry name" value="OmpA-like_sf"/>
</dbReference>
<accession>A0AA51MPV0</accession>
<keyword evidence="2 8" id="KW-0732">Signal</keyword>
<proteinExistence type="predicted"/>
<evidence type="ECO:0000313" key="12">
    <source>
        <dbReference type="Proteomes" id="UP001223336"/>
    </source>
</evidence>
<evidence type="ECO:0000256" key="5">
    <source>
        <dbReference type="PROSITE-ProRule" id="PRU00473"/>
    </source>
</evidence>
<dbReference type="GO" id="GO:0007155">
    <property type="term" value="P:cell adhesion"/>
    <property type="evidence" value="ECO:0007669"/>
    <property type="project" value="InterPro"/>
</dbReference>
<dbReference type="InterPro" id="IPR050330">
    <property type="entry name" value="Bact_OuterMem_StrucFunc"/>
</dbReference>
<evidence type="ECO:0000313" key="11">
    <source>
        <dbReference type="EMBL" id="WML88474.1"/>
    </source>
</evidence>
<evidence type="ECO:0000256" key="4">
    <source>
        <dbReference type="ARBA" id="ARBA00023237"/>
    </source>
</evidence>
<dbReference type="InterPro" id="IPR006664">
    <property type="entry name" value="OMP_bac"/>
</dbReference>
<feature type="region of interest" description="Disordered" evidence="7">
    <location>
        <begin position="357"/>
        <end position="383"/>
    </location>
</feature>
<evidence type="ECO:0000256" key="6">
    <source>
        <dbReference type="SAM" id="Coils"/>
    </source>
</evidence>
<feature type="domain" description="OmpA-like" evidence="9">
    <location>
        <begin position="469"/>
        <end position="585"/>
    </location>
</feature>
<gene>
    <name evidence="10" type="ORF">RCC75_14150</name>
    <name evidence="11" type="ORF">RCG00_08880</name>
</gene>
<evidence type="ECO:0000313" key="10">
    <source>
        <dbReference type="EMBL" id="MDQ5769680.1"/>
    </source>
</evidence>